<dbReference type="SUPFAM" id="SSF52317">
    <property type="entry name" value="Class I glutamine amidotransferase-like"/>
    <property type="match status" value="1"/>
</dbReference>
<evidence type="ECO:0000256" key="4">
    <source>
        <dbReference type="ARBA" id="ARBA00022755"/>
    </source>
</evidence>
<comment type="pathway">
    <text evidence="8">Purine metabolism; IMP biosynthesis via de novo pathway; 5-amino-1-(5-phospho-D-ribosyl)imidazole from N(2)-formyl-N(1)-(5-phospho-D-ribosyl)glycinamide: step 1/2.</text>
</comment>
<name>A0A897N647_9EURY</name>
<gene>
    <name evidence="9" type="primary">purL2</name>
    <name evidence="8" type="synonym">purQ</name>
    <name evidence="9" type="ORF">HSR121_2165</name>
</gene>
<dbReference type="EC" id="6.3.5.3" evidence="8"/>
<dbReference type="EC" id="3.5.1.2" evidence="8"/>
<keyword evidence="5 8" id="KW-0378">Hydrolase</keyword>
<keyword evidence="2 8" id="KW-0436">Ligase</keyword>
<keyword evidence="7 8" id="KW-0315">Glutamine amidotransferase</keyword>
<dbReference type="NCBIfam" id="TIGR01737">
    <property type="entry name" value="FGAM_synth_I"/>
    <property type="match status" value="1"/>
</dbReference>
<dbReference type="GO" id="GO:0006189">
    <property type="term" value="P:'de novo' IMP biosynthetic process"/>
    <property type="evidence" value="ECO:0007669"/>
    <property type="project" value="UniProtKB-UniRule"/>
</dbReference>
<dbReference type="Gene3D" id="3.40.50.880">
    <property type="match status" value="1"/>
</dbReference>
<evidence type="ECO:0000256" key="7">
    <source>
        <dbReference type="ARBA" id="ARBA00022962"/>
    </source>
</evidence>
<comment type="catalytic activity">
    <reaction evidence="8">
        <text>N(2)-formyl-N(1)-(5-phospho-beta-D-ribosyl)glycinamide + L-glutamine + ATP + H2O = 2-formamido-N(1)-(5-O-phospho-beta-D-ribosyl)acetamidine + L-glutamate + ADP + phosphate + H(+)</text>
        <dbReference type="Rhea" id="RHEA:17129"/>
        <dbReference type="ChEBI" id="CHEBI:15377"/>
        <dbReference type="ChEBI" id="CHEBI:15378"/>
        <dbReference type="ChEBI" id="CHEBI:29985"/>
        <dbReference type="ChEBI" id="CHEBI:30616"/>
        <dbReference type="ChEBI" id="CHEBI:43474"/>
        <dbReference type="ChEBI" id="CHEBI:58359"/>
        <dbReference type="ChEBI" id="CHEBI:147286"/>
        <dbReference type="ChEBI" id="CHEBI:147287"/>
        <dbReference type="ChEBI" id="CHEBI:456216"/>
        <dbReference type="EC" id="6.3.5.3"/>
    </reaction>
</comment>
<dbReference type="GO" id="GO:0016740">
    <property type="term" value="F:transferase activity"/>
    <property type="evidence" value="ECO:0007669"/>
    <property type="project" value="UniProtKB-KW"/>
</dbReference>
<dbReference type="EMBL" id="CP064787">
    <property type="protein sequence ID" value="QSG06495.1"/>
    <property type="molecule type" value="Genomic_DNA"/>
</dbReference>
<dbReference type="PANTHER" id="PTHR47552:SF1">
    <property type="entry name" value="PHOSPHORIBOSYLFORMYLGLYCINAMIDINE SYNTHASE SUBUNIT PURQ"/>
    <property type="match status" value="1"/>
</dbReference>
<reference evidence="9" key="1">
    <citation type="submission" date="2020-11" db="EMBL/GenBank/DDBJ databases">
        <title>Carbohydrate-dependent, anaerobic sulfur respiration: A novel catabolism in halophilic archaea.</title>
        <authorList>
            <person name="Sorokin D.Y."/>
            <person name="Messina E."/>
            <person name="Smedile F."/>
            <person name="La Cono V."/>
            <person name="Hallsworth J.E."/>
            <person name="Yakimov M.M."/>
        </authorList>
    </citation>
    <scope>NUCLEOTIDE SEQUENCE</scope>
    <source>
        <strain evidence="9">HSR12-1</strain>
    </source>
</reference>
<evidence type="ECO:0000256" key="6">
    <source>
        <dbReference type="ARBA" id="ARBA00022840"/>
    </source>
</evidence>
<dbReference type="SMART" id="SM01211">
    <property type="entry name" value="GATase_5"/>
    <property type="match status" value="1"/>
</dbReference>
<evidence type="ECO:0000313" key="9">
    <source>
        <dbReference type="EMBL" id="QSG06495.1"/>
    </source>
</evidence>
<keyword evidence="6 8" id="KW-0067">ATP-binding</keyword>
<dbReference type="PANTHER" id="PTHR47552">
    <property type="entry name" value="PHOSPHORIBOSYLFORMYLGLYCINAMIDINE SYNTHASE SUBUNIT PURQ"/>
    <property type="match status" value="1"/>
</dbReference>
<feature type="active site" description="Nucleophile" evidence="8">
    <location>
        <position position="98"/>
    </location>
</feature>
<dbReference type="GO" id="GO:0004359">
    <property type="term" value="F:glutaminase activity"/>
    <property type="evidence" value="ECO:0007669"/>
    <property type="project" value="UniProtKB-EC"/>
</dbReference>
<dbReference type="NCBIfam" id="NF002957">
    <property type="entry name" value="PRK03619.1"/>
    <property type="match status" value="1"/>
</dbReference>
<evidence type="ECO:0000313" key="10">
    <source>
        <dbReference type="Proteomes" id="UP000663525"/>
    </source>
</evidence>
<comment type="subcellular location">
    <subcellularLocation>
        <location evidence="8">Cytoplasm</location>
    </subcellularLocation>
</comment>
<dbReference type="CDD" id="cd01740">
    <property type="entry name" value="GATase1_FGAR_AT"/>
    <property type="match status" value="1"/>
</dbReference>
<proteinExistence type="inferred from homology"/>
<evidence type="ECO:0000256" key="2">
    <source>
        <dbReference type="ARBA" id="ARBA00022598"/>
    </source>
</evidence>
<evidence type="ECO:0000256" key="8">
    <source>
        <dbReference type="HAMAP-Rule" id="MF_00421"/>
    </source>
</evidence>
<dbReference type="AlphaFoldDB" id="A0A897N647"/>
<comment type="catalytic activity">
    <reaction evidence="8">
        <text>L-glutamine + H2O = L-glutamate + NH4(+)</text>
        <dbReference type="Rhea" id="RHEA:15889"/>
        <dbReference type="ChEBI" id="CHEBI:15377"/>
        <dbReference type="ChEBI" id="CHEBI:28938"/>
        <dbReference type="ChEBI" id="CHEBI:29985"/>
        <dbReference type="ChEBI" id="CHEBI:58359"/>
        <dbReference type="EC" id="3.5.1.2"/>
    </reaction>
</comment>
<sequence length="240" mass="25320">MMRTPTGTNGGVSMTVAVVQFGGSNCDRDTVQALESLDIDAERVWHEDTLPAGVDGIVLPGGFSYGDYLRAGAMAAHSPIMGEVKEAAEEGTPVLGICNGAQVGCEASLTPGAFTTNQSARFQCEHVHVSVENADTPWTRQFEEGEVIELPIAHGEGRFEIEDGRLEALEDDGRVLFRYCEADGTVTPEANPNGSKHSVAGVTGEAGDHVAVLMPHPERATLPDVGITDGQGVLEGFRAD</sequence>
<dbReference type="Pfam" id="PF13507">
    <property type="entry name" value="GATase_5"/>
    <property type="match status" value="1"/>
</dbReference>
<comment type="subunit">
    <text evidence="8">Part of the FGAM synthase complex composed of 1 PurL, 1 PurQ and 2 PurS subunits.</text>
</comment>
<keyword evidence="1 8" id="KW-0963">Cytoplasm</keyword>
<evidence type="ECO:0000256" key="5">
    <source>
        <dbReference type="ARBA" id="ARBA00022801"/>
    </source>
</evidence>
<dbReference type="InterPro" id="IPR029062">
    <property type="entry name" value="Class_I_gatase-like"/>
</dbReference>
<comment type="function">
    <text evidence="8">Part of the phosphoribosylformylglycinamidine synthase complex involved in the purines biosynthetic pathway. Catalyzes the ATP-dependent conversion of formylglycinamide ribonucleotide (FGAR) and glutamine to yield formylglycinamidine ribonucleotide (FGAM) and glutamate. The FGAM synthase complex is composed of three subunits. PurQ produces an ammonia molecule by converting glutamine to glutamate. PurL transfers the ammonia molecule to FGAR to form FGAM in an ATP-dependent manner. PurS interacts with PurQ and PurL and is thought to assist in the transfer of the ammonia molecule from PurQ to PurL.</text>
</comment>
<evidence type="ECO:0000256" key="3">
    <source>
        <dbReference type="ARBA" id="ARBA00022741"/>
    </source>
</evidence>
<protein>
    <recommendedName>
        <fullName evidence="8">Phosphoribosylformylglycinamidine synthase subunit PurQ</fullName>
        <shortName evidence="8">FGAM synthase</shortName>
        <ecNumber evidence="8">6.3.5.3</ecNumber>
    </recommendedName>
    <alternativeName>
        <fullName evidence="8">Formylglycinamide ribonucleotide amidotransferase subunit I</fullName>
        <shortName evidence="8">FGAR amidotransferase I</shortName>
        <shortName evidence="8">FGAR-AT I</shortName>
    </alternativeName>
    <alternativeName>
        <fullName evidence="8">Glutaminase PurQ</fullName>
        <ecNumber evidence="8">3.5.1.2</ecNumber>
    </alternativeName>
    <alternativeName>
        <fullName evidence="8">Phosphoribosylformylglycinamidine synthase subunit I</fullName>
    </alternativeName>
</protein>
<dbReference type="InterPro" id="IPR010075">
    <property type="entry name" value="PRibForGlyAmidine_synth_PurQ"/>
</dbReference>
<dbReference type="UniPathway" id="UPA00074">
    <property type="reaction ID" value="UER00128"/>
</dbReference>
<evidence type="ECO:0000256" key="1">
    <source>
        <dbReference type="ARBA" id="ARBA00022490"/>
    </source>
</evidence>
<keyword evidence="9" id="KW-0808">Transferase</keyword>
<keyword evidence="4 8" id="KW-0658">Purine biosynthesis</keyword>
<accession>A0A897N647</accession>
<dbReference type="GO" id="GO:0004642">
    <property type="term" value="F:phosphoribosylformylglycinamidine synthase activity"/>
    <property type="evidence" value="ECO:0007669"/>
    <property type="project" value="UniProtKB-UniRule"/>
</dbReference>
<dbReference type="PIRSF" id="PIRSF001586">
    <property type="entry name" value="FGAM_synth_I"/>
    <property type="match status" value="1"/>
</dbReference>
<feature type="active site" evidence="8">
    <location>
        <position position="216"/>
    </location>
</feature>
<organism evidence="9 10">
    <name type="scientific">Halapricum desulfuricans</name>
    <dbReference type="NCBI Taxonomy" id="2841257"/>
    <lineage>
        <taxon>Archaea</taxon>
        <taxon>Methanobacteriati</taxon>
        <taxon>Methanobacteriota</taxon>
        <taxon>Stenosarchaea group</taxon>
        <taxon>Halobacteria</taxon>
        <taxon>Halobacteriales</taxon>
        <taxon>Haloarculaceae</taxon>
        <taxon>Halapricum</taxon>
    </lineage>
</organism>
<dbReference type="GO" id="GO:0005524">
    <property type="term" value="F:ATP binding"/>
    <property type="evidence" value="ECO:0007669"/>
    <property type="project" value="UniProtKB-KW"/>
</dbReference>
<dbReference type="GO" id="GO:0005737">
    <property type="term" value="C:cytoplasm"/>
    <property type="evidence" value="ECO:0007669"/>
    <property type="project" value="UniProtKB-SubCell"/>
</dbReference>
<keyword evidence="3 8" id="KW-0547">Nucleotide-binding</keyword>
<dbReference type="PROSITE" id="PS51273">
    <property type="entry name" value="GATASE_TYPE_1"/>
    <property type="match status" value="1"/>
</dbReference>
<dbReference type="HAMAP" id="MF_00421">
    <property type="entry name" value="PurQ"/>
    <property type="match status" value="1"/>
</dbReference>
<dbReference type="Proteomes" id="UP000663525">
    <property type="component" value="Chromosome"/>
</dbReference>
<feature type="active site" evidence="8">
    <location>
        <position position="218"/>
    </location>
</feature>